<dbReference type="OrthoDB" id="10389730at2759"/>
<organism evidence="2 3">
    <name type="scientific">Diversispora eburnea</name>
    <dbReference type="NCBI Taxonomy" id="1213867"/>
    <lineage>
        <taxon>Eukaryota</taxon>
        <taxon>Fungi</taxon>
        <taxon>Fungi incertae sedis</taxon>
        <taxon>Mucoromycota</taxon>
        <taxon>Glomeromycotina</taxon>
        <taxon>Glomeromycetes</taxon>
        <taxon>Diversisporales</taxon>
        <taxon>Diversisporaceae</taxon>
        <taxon>Diversispora</taxon>
    </lineage>
</organism>
<protein>
    <submittedName>
        <fullName evidence="2">5766_t:CDS:1</fullName>
    </submittedName>
</protein>
<evidence type="ECO:0000256" key="1">
    <source>
        <dbReference type="SAM" id="MobiDB-lite"/>
    </source>
</evidence>
<feature type="non-terminal residue" evidence="2">
    <location>
        <position position="154"/>
    </location>
</feature>
<gene>
    <name evidence="2" type="ORF">DEBURN_LOCUS4469</name>
</gene>
<name>A0A9N9EWU1_9GLOM</name>
<dbReference type="Proteomes" id="UP000789706">
    <property type="component" value="Unassembled WGS sequence"/>
</dbReference>
<accession>A0A9N9EWU1</accession>
<dbReference type="EMBL" id="CAJVPK010000341">
    <property type="protein sequence ID" value="CAG8496898.1"/>
    <property type="molecule type" value="Genomic_DNA"/>
</dbReference>
<sequence>MYLPIQNGSTVKLGQIKFYDGIFTPPSPPSSQSSSQSSPQLSPQSTTTTSTSKFSQISIPPYIHITKISSHSLYYDKNACYRASILLYNNNSSFEDYFPVKDFFIRVDTKCDGNKEYYHGDEISYCVNYDQKTKLFQLMDISIKAEIVLQSLDE</sequence>
<feature type="compositionally biased region" description="Low complexity" evidence="1">
    <location>
        <begin position="30"/>
        <end position="52"/>
    </location>
</feature>
<keyword evidence="3" id="KW-1185">Reference proteome</keyword>
<evidence type="ECO:0000313" key="3">
    <source>
        <dbReference type="Proteomes" id="UP000789706"/>
    </source>
</evidence>
<comment type="caution">
    <text evidence="2">The sequence shown here is derived from an EMBL/GenBank/DDBJ whole genome shotgun (WGS) entry which is preliminary data.</text>
</comment>
<reference evidence="2" key="1">
    <citation type="submission" date="2021-06" db="EMBL/GenBank/DDBJ databases">
        <authorList>
            <person name="Kallberg Y."/>
            <person name="Tangrot J."/>
            <person name="Rosling A."/>
        </authorList>
    </citation>
    <scope>NUCLEOTIDE SEQUENCE</scope>
    <source>
        <strain evidence="2">AZ414A</strain>
    </source>
</reference>
<feature type="region of interest" description="Disordered" evidence="1">
    <location>
        <begin position="26"/>
        <end position="53"/>
    </location>
</feature>
<proteinExistence type="predicted"/>
<dbReference type="AlphaFoldDB" id="A0A9N9EWU1"/>
<evidence type="ECO:0000313" key="2">
    <source>
        <dbReference type="EMBL" id="CAG8496898.1"/>
    </source>
</evidence>